<gene>
    <name evidence="2" type="ORF">PT974_07809</name>
</gene>
<sequence length="545" mass="59993">MRYEDWDILLFPRDCKIPIKEFKVACHVVHDTEFSHSHGSYGLPTVCCFVPSLPAGTPFQISIHSWSIPAVSQFTRLYSKYAENVKLEARISFDGRLVASTSLDRGGPWPHLVAHAFDFSKNGDLELLKFPGFRKELLQQNYWSPADDLGRIKIVISEAFPRDSLSMPVERVKNIVTFSFQHAPLEILEASSIAWPNPSMWRRAPFTVSMPVPAYPSHDADSHAHSPRKRNNRPTVDSVAHSTKNGRQGMLPNMSAINVAKRFDQRHRHSSTASSSTSDSFGDANAYFEWLNGLGMTMGGISQCDGQDSNSSTQQSSEPGTNSSARNYVPFVHSFDTSMDMGPFTLAGFPPEDNSQFEQLKVPTNTPIAGGSIDYEAEGVSFPQLTHSSTPISLEMANSLLNQPIPAHLLAHHAHTRIPEVKSYKESQSQRASDASLQSAFMPSAANMTTNTVVSQVNSPQSQVSSDISQRISSMGELTACFGGASSEDTSFGGSRRSLQEKGLKRSRTFTLASSGVLDEDEPRRASPSIRLTPFIEDNTKVESQ</sequence>
<feature type="region of interest" description="Disordered" evidence="1">
    <location>
        <begin position="484"/>
        <end position="545"/>
    </location>
</feature>
<organism evidence="2 3">
    <name type="scientific">Cladobotryum mycophilum</name>
    <dbReference type="NCBI Taxonomy" id="491253"/>
    <lineage>
        <taxon>Eukaryota</taxon>
        <taxon>Fungi</taxon>
        <taxon>Dikarya</taxon>
        <taxon>Ascomycota</taxon>
        <taxon>Pezizomycotina</taxon>
        <taxon>Sordariomycetes</taxon>
        <taxon>Hypocreomycetidae</taxon>
        <taxon>Hypocreales</taxon>
        <taxon>Hypocreaceae</taxon>
        <taxon>Cladobotryum</taxon>
    </lineage>
</organism>
<feature type="region of interest" description="Disordered" evidence="1">
    <location>
        <begin position="217"/>
        <end position="253"/>
    </location>
</feature>
<feature type="region of interest" description="Disordered" evidence="1">
    <location>
        <begin position="301"/>
        <end position="327"/>
    </location>
</feature>
<accession>A0ABR0SJ45</accession>
<protein>
    <submittedName>
        <fullName evidence="2">Uncharacterized protein</fullName>
    </submittedName>
</protein>
<dbReference type="Proteomes" id="UP001338125">
    <property type="component" value="Unassembled WGS sequence"/>
</dbReference>
<keyword evidence="3" id="KW-1185">Reference proteome</keyword>
<comment type="caution">
    <text evidence="2">The sequence shown here is derived from an EMBL/GenBank/DDBJ whole genome shotgun (WGS) entry which is preliminary data.</text>
</comment>
<feature type="compositionally biased region" description="Polar residues" evidence="1">
    <location>
        <begin position="304"/>
        <end position="326"/>
    </location>
</feature>
<evidence type="ECO:0000313" key="2">
    <source>
        <dbReference type="EMBL" id="KAK5991775.1"/>
    </source>
</evidence>
<evidence type="ECO:0000256" key="1">
    <source>
        <dbReference type="SAM" id="MobiDB-lite"/>
    </source>
</evidence>
<dbReference type="EMBL" id="JAVFKD010000013">
    <property type="protein sequence ID" value="KAK5991775.1"/>
    <property type="molecule type" value="Genomic_DNA"/>
</dbReference>
<evidence type="ECO:0000313" key="3">
    <source>
        <dbReference type="Proteomes" id="UP001338125"/>
    </source>
</evidence>
<reference evidence="2 3" key="1">
    <citation type="submission" date="2024-01" db="EMBL/GenBank/DDBJ databases">
        <title>Complete genome of Cladobotryum mycophilum ATHUM6906.</title>
        <authorList>
            <person name="Christinaki A.C."/>
            <person name="Myridakis A.I."/>
            <person name="Kouvelis V.N."/>
        </authorList>
    </citation>
    <scope>NUCLEOTIDE SEQUENCE [LARGE SCALE GENOMIC DNA]</scope>
    <source>
        <strain evidence="2 3">ATHUM6906</strain>
    </source>
</reference>
<proteinExistence type="predicted"/>
<name>A0ABR0SJ45_9HYPO</name>